<comment type="caution">
    <text evidence="2">The sequence shown here is derived from an EMBL/GenBank/DDBJ whole genome shotgun (WGS) entry which is preliminary data.</text>
</comment>
<proteinExistence type="predicted"/>
<gene>
    <name evidence="2" type="ORF">TraAM80_06711</name>
</gene>
<dbReference type="AlphaFoldDB" id="A0A3R7K565"/>
<protein>
    <submittedName>
        <fullName evidence="2">Uncharacterized protein</fullName>
    </submittedName>
</protein>
<keyword evidence="1" id="KW-0812">Transmembrane</keyword>
<dbReference type="GeneID" id="40330644"/>
<name>A0A3R7K565_TRYRA</name>
<evidence type="ECO:0000256" key="1">
    <source>
        <dbReference type="SAM" id="Phobius"/>
    </source>
</evidence>
<evidence type="ECO:0000313" key="3">
    <source>
        <dbReference type="Proteomes" id="UP000283634"/>
    </source>
</evidence>
<keyword evidence="1" id="KW-1133">Transmembrane helix</keyword>
<reference evidence="2 3" key="1">
    <citation type="journal article" date="2018" name="BMC Genomics">
        <title>Genomic comparison of Trypanosoma conorhini and Trypanosoma rangeli to Trypanosoma cruzi strains of high and low virulence.</title>
        <authorList>
            <person name="Bradwell K.R."/>
            <person name="Koparde V.N."/>
            <person name="Matveyev A.V."/>
            <person name="Serrano M.G."/>
            <person name="Alves J.M."/>
            <person name="Parikh H."/>
            <person name="Huang B."/>
            <person name="Lee V."/>
            <person name="Espinosa-Alvarez O."/>
            <person name="Ortiz P.A."/>
            <person name="Costa-Martins A.G."/>
            <person name="Teixeira M.M."/>
            <person name="Buck G.A."/>
        </authorList>
    </citation>
    <scope>NUCLEOTIDE SEQUENCE [LARGE SCALE GENOMIC DNA]</scope>
    <source>
        <strain evidence="2 3">AM80</strain>
    </source>
</reference>
<evidence type="ECO:0000313" key="2">
    <source>
        <dbReference type="EMBL" id="RNF01870.1"/>
    </source>
</evidence>
<organism evidence="2 3">
    <name type="scientific">Trypanosoma rangeli</name>
    <dbReference type="NCBI Taxonomy" id="5698"/>
    <lineage>
        <taxon>Eukaryota</taxon>
        <taxon>Discoba</taxon>
        <taxon>Euglenozoa</taxon>
        <taxon>Kinetoplastea</taxon>
        <taxon>Metakinetoplastina</taxon>
        <taxon>Trypanosomatida</taxon>
        <taxon>Trypanosomatidae</taxon>
        <taxon>Trypanosoma</taxon>
        <taxon>Herpetosoma</taxon>
    </lineage>
</organism>
<dbReference type="EMBL" id="MKGL01000255">
    <property type="protein sequence ID" value="RNF01870.1"/>
    <property type="molecule type" value="Genomic_DNA"/>
</dbReference>
<feature type="transmembrane region" description="Helical" evidence="1">
    <location>
        <begin position="18"/>
        <end position="37"/>
    </location>
</feature>
<dbReference type="RefSeq" id="XP_029236577.1">
    <property type="nucleotide sequence ID" value="XM_029383543.1"/>
</dbReference>
<keyword evidence="1" id="KW-0472">Membrane</keyword>
<keyword evidence="3" id="KW-1185">Reference proteome</keyword>
<feature type="transmembrane region" description="Helical" evidence="1">
    <location>
        <begin position="49"/>
        <end position="69"/>
    </location>
</feature>
<accession>A0A3R7K565</accession>
<dbReference type="Proteomes" id="UP000283634">
    <property type="component" value="Unassembled WGS sequence"/>
</dbReference>
<sequence length="107" mass="12190">MWNDGECDGKEKMMQICFIYEVVLVAAASGYCVAARLQNRKLCRDVTHLSVPVYVAMMGTIPLCIPWGAPLSRFRTHLWSEKHDIRYFLKADRTRGITGLLLRPGCE</sequence>